<dbReference type="Pfam" id="PF22200">
    <property type="entry name" value="ExsA_N"/>
    <property type="match status" value="1"/>
</dbReference>
<dbReference type="EMBL" id="LLYZ01000003">
    <property type="protein sequence ID" value="KQK26490.1"/>
    <property type="molecule type" value="Genomic_DNA"/>
</dbReference>
<keyword evidence="3" id="KW-0804">Transcription</keyword>
<dbReference type="InterPro" id="IPR009057">
    <property type="entry name" value="Homeodomain-like_sf"/>
</dbReference>
<dbReference type="PANTHER" id="PTHR43280:SF2">
    <property type="entry name" value="HTH-TYPE TRANSCRIPTIONAL REGULATOR EXSA"/>
    <property type="match status" value="1"/>
</dbReference>
<protein>
    <recommendedName>
        <fullName evidence="4">HTH araC/xylS-type domain-containing protein</fullName>
    </recommendedName>
</protein>
<dbReference type="Proteomes" id="UP000051682">
    <property type="component" value="Unassembled WGS sequence"/>
</dbReference>
<dbReference type="OrthoDB" id="4480133at2"/>
<dbReference type="RefSeq" id="WP_056012361.1">
    <property type="nucleotide sequence ID" value="NZ_LLYZ01000003.1"/>
</dbReference>
<evidence type="ECO:0000313" key="6">
    <source>
        <dbReference type="Proteomes" id="UP000051682"/>
    </source>
</evidence>
<keyword evidence="6" id="KW-1185">Reference proteome</keyword>
<sequence>MIEDRTRINILFSCTSQEKKNFEPFVQDHALVCILNGKMIINDGIEIFQYNKGDIGFVSKNQLVKTQKIPQDNKPFMSISIFLPKETLYNYSKEHHILPKGNYLGKPNFIFQPDPFLKGFFDSMLPYFENQEALTNNLATIKTFEIIELLLRYTTIQNLLFNFEDDFKIELEAYMNKNYMHNIPLAQFAKLTGRSISTFKRDFQEIFNQTPNKWLIKKRLDLAHFLISKQGKKPNEIYDDVGFVNFSHFSRSFKAEFGINPSEIEKTTANKSFIFQMRFYSFRLKSLFLITSIKIKLLL</sequence>
<dbReference type="AlphaFoldDB" id="A0A0Q3SMB2"/>
<dbReference type="Gene3D" id="1.10.10.60">
    <property type="entry name" value="Homeodomain-like"/>
    <property type="match status" value="1"/>
</dbReference>
<evidence type="ECO:0000256" key="1">
    <source>
        <dbReference type="ARBA" id="ARBA00023015"/>
    </source>
</evidence>
<evidence type="ECO:0000259" key="4">
    <source>
        <dbReference type="PROSITE" id="PS01124"/>
    </source>
</evidence>
<evidence type="ECO:0000256" key="3">
    <source>
        <dbReference type="ARBA" id="ARBA00023163"/>
    </source>
</evidence>
<name>A0A0Q3SMB2_9FLAO</name>
<dbReference type="InterPro" id="IPR054015">
    <property type="entry name" value="ExsA-like_N"/>
</dbReference>
<keyword evidence="2" id="KW-0238">DNA-binding</keyword>
<organism evidence="5 6">
    <name type="scientific">Chryseobacterium aquaticum</name>
    <dbReference type="NCBI Taxonomy" id="452084"/>
    <lineage>
        <taxon>Bacteria</taxon>
        <taxon>Pseudomonadati</taxon>
        <taxon>Bacteroidota</taxon>
        <taxon>Flavobacteriia</taxon>
        <taxon>Flavobacteriales</taxon>
        <taxon>Weeksellaceae</taxon>
        <taxon>Chryseobacterium group</taxon>
        <taxon>Chryseobacterium</taxon>
    </lineage>
</organism>
<gene>
    <name evidence="5" type="ORF">AR438_04370</name>
</gene>
<comment type="caution">
    <text evidence="5">The sequence shown here is derived from an EMBL/GenBank/DDBJ whole genome shotgun (WGS) entry which is preliminary data.</text>
</comment>
<dbReference type="PROSITE" id="PS01124">
    <property type="entry name" value="HTH_ARAC_FAMILY_2"/>
    <property type="match status" value="1"/>
</dbReference>
<evidence type="ECO:0000313" key="5">
    <source>
        <dbReference type="EMBL" id="KQK26490.1"/>
    </source>
</evidence>
<proteinExistence type="predicted"/>
<dbReference type="STRING" id="452084.AR438_04370"/>
<keyword evidence="1" id="KW-0805">Transcription regulation</keyword>
<evidence type="ECO:0000256" key="2">
    <source>
        <dbReference type="ARBA" id="ARBA00023125"/>
    </source>
</evidence>
<dbReference type="GO" id="GO:0043565">
    <property type="term" value="F:sequence-specific DNA binding"/>
    <property type="evidence" value="ECO:0007669"/>
    <property type="project" value="InterPro"/>
</dbReference>
<dbReference type="InterPro" id="IPR018060">
    <property type="entry name" value="HTH_AraC"/>
</dbReference>
<dbReference type="SMART" id="SM00342">
    <property type="entry name" value="HTH_ARAC"/>
    <property type="match status" value="1"/>
</dbReference>
<dbReference type="SUPFAM" id="SSF46689">
    <property type="entry name" value="Homeodomain-like"/>
    <property type="match status" value="2"/>
</dbReference>
<dbReference type="GO" id="GO:0003700">
    <property type="term" value="F:DNA-binding transcription factor activity"/>
    <property type="evidence" value="ECO:0007669"/>
    <property type="project" value="InterPro"/>
</dbReference>
<accession>A0A0Q3SMB2</accession>
<feature type="domain" description="HTH araC/xylS-type" evidence="4">
    <location>
        <begin position="169"/>
        <end position="267"/>
    </location>
</feature>
<dbReference type="PANTHER" id="PTHR43280">
    <property type="entry name" value="ARAC-FAMILY TRANSCRIPTIONAL REGULATOR"/>
    <property type="match status" value="1"/>
</dbReference>
<dbReference type="Pfam" id="PF12833">
    <property type="entry name" value="HTH_18"/>
    <property type="match status" value="1"/>
</dbReference>
<reference evidence="5 6" key="1">
    <citation type="submission" date="2015-10" db="EMBL/GenBank/DDBJ databases">
        <title>Chryseobacterium aquaticum genome.</title>
        <authorList>
            <person name="Newman J.D."/>
            <person name="Ferguson M.B."/>
            <person name="Miller J.R."/>
        </authorList>
    </citation>
    <scope>NUCLEOTIDE SEQUENCE [LARGE SCALE GENOMIC DNA]</scope>
    <source>
        <strain evidence="5 6">KCTC 12483</strain>
    </source>
</reference>